<evidence type="ECO:0000256" key="1">
    <source>
        <dbReference type="SAM" id="Phobius"/>
    </source>
</evidence>
<reference evidence="2 3" key="1">
    <citation type="submission" date="2013-01" db="EMBL/GenBank/DDBJ databases">
        <title>The Genome Sequence of Clostridium clostridioforme 90A8.</title>
        <authorList>
            <consortium name="The Broad Institute Genome Sequencing Platform"/>
            <person name="Earl A."/>
            <person name="Ward D."/>
            <person name="Feldgarden M."/>
            <person name="Gevers D."/>
            <person name="Courvalin P."/>
            <person name="Lambert T."/>
            <person name="Walker B."/>
            <person name="Young S.K."/>
            <person name="Zeng Q."/>
            <person name="Gargeya S."/>
            <person name="Fitzgerald M."/>
            <person name="Haas B."/>
            <person name="Abouelleil A."/>
            <person name="Alvarado L."/>
            <person name="Arachchi H.M."/>
            <person name="Berlin A.M."/>
            <person name="Chapman S.B."/>
            <person name="Dewar J."/>
            <person name="Goldberg J."/>
            <person name="Griggs A."/>
            <person name="Gujja S."/>
            <person name="Hansen M."/>
            <person name="Howarth C."/>
            <person name="Imamovic A."/>
            <person name="Larimer J."/>
            <person name="McCowan C."/>
            <person name="Murphy C."/>
            <person name="Neiman D."/>
            <person name="Pearson M."/>
            <person name="Priest M."/>
            <person name="Roberts A."/>
            <person name="Saif S."/>
            <person name="Shea T."/>
            <person name="Sisk P."/>
            <person name="Sykes S."/>
            <person name="Wortman J."/>
            <person name="Nusbaum C."/>
            <person name="Birren B."/>
        </authorList>
    </citation>
    <scope>NUCLEOTIDE SEQUENCE [LARGE SCALE GENOMIC DNA]</scope>
    <source>
        <strain evidence="2 3">90A8</strain>
    </source>
</reference>
<sequence>MYVKFSIKKIKGSDLLFFLAYGLFLVAGILSTSFYYKYYSGTPHKIIIVVVLLLLICKELYENRMTRKAFLNLAFGAGLFFLVNYVGSVSVAAMFILIWSSRNVDFMRIARFTLVISVTLFAFIIFSSYLGIIENAVNTRGGRTRYYLGFRYALFGSAILYNITTLYLYLKKSKIKWVEVLLLLAINYLVYTQTDSRLSFYLSVIVMLLCVILKYFPDILEKRRVLCFGMICSFWICAVVSIGLSFFYDSSVPWMDSLNTFLGSRLRYGRNSILEYGMSVFGQRVSWHGWGLDVNGEVSSMSLTNYNYVDCGYLNVLQHYGVLVLFICLVALTAALIKCYRRKNYYLLILLTFVALHAMIDDLIINLFYNTLWFVAAAPIEEYAVCKQKKSRVVWGGGVSAIR</sequence>
<feature type="transmembrane region" description="Helical" evidence="1">
    <location>
        <begin position="15"/>
        <end position="36"/>
    </location>
</feature>
<organism evidence="2 3">
    <name type="scientific">[Clostridium] clostridioforme 90A8</name>
    <dbReference type="NCBI Taxonomy" id="999408"/>
    <lineage>
        <taxon>Bacteria</taxon>
        <taxon>Bacillati</taxon>
        <taxon>Bacillota</taxon>
        <taxon>Clostridia</taxon>
        <taxon>Lachnospirales</taxon>
        <taxon>Lachnospiraceae</taxon>
        <taxon>Enterocloster</taxon>
    </lineage>
</organism>
<dbReference type="AlphaFoldDB" id="A0A0E2H9V6"/>
<feature type="transmembrane region" description="Helical" evidence="1">
    <location>
        <begin position="73"/>
        <end position="100"/>
    </location>
</feature>
<feature type="transmembrane region" description="Helical" evidence="1">
    <location>
        <begin position="225"/>
        <end position="248"/>
    </location>
</feature>
<evidence type="ECO:0008006" key="4">
    <source>
        <dbReference type="Google" id="ProtNLM"/>
    </source>
</evidence>
<feature type="transmembrane region" description="Helical" evidence="1">
    <location>
        <begin position="177"/>
        <end position="192"/>
    </location>
</feature>
<comment type="caution">
    <text evidence="2">The sequence shown here is derived from an EMBL/GenBank/DDBJ whole genome shotgun (WGS) entry which is preliminary data.</text>
</comment>
<keyword evidence="1" id="KW-1133">Transmembrane helix</keyword>
<proteinExistence type="predicted"/>
<feature type="transmembrane region" description="Helical" evidence="1">
    <location>
        <begin position="152"/>
        <end position="170"/>
    </location>
</feature>
<feature type="transmembrane region" description="Helical" evidence="1">
    <location>
        <begin position="317"/>
        <end position="337"/>
    </location>
</feature>
<keyword evidence="1" id="KW-0472">Membrane</keyword>
<gene>
    <name evidence="2" type="ORF">HMPREF1090_02721</name>
</gene>
<evidence type="ECO:0000313" key="3">
    <source>
        <dbReference type="Proteomes" id="UP000013085"/>
    </source>
</evidence>
<protein>
    <recommendedName>
        <fullName evidence="4">O-antigen polymerase</fullName>
    </recommendedName>
</protein>
<name>A0A0E2H9V6_9FIRM</name>
<keyword evidence="1" id="KW-0812">Transmembrane</keyword>
<dbReference type="Proteomes" id="UP000013085">
    <property type="component" value="Unassembled WGS sequence"/>
</dbReference>
<dbReference type="PATRIC" id="fig|999408.3.peg.2940"/>
<accession>A0A0E2H9V6</accession>
<feature type="transmembrane region" description="Helical" evidence="1">
    <location>
        <begin position="112"/>
        <end position="132"/>
    </location>
</feature>
<feature type="transmembrane region" description="Helical" evidence="1">
    <location>
        <begin position="198"/>
        <end position="216"/>
    </location>
</feature>
<dbReference type="EMBL" id="AGYR01000030">
    <property type="protein sequence ID" value="ENZ13517.1"/>
    <property type="molecule type" value="Genomic_DNA"/>
</dbReference>
<dbReference type="HOGENOM" id="CLU_032630_2_0_9"/>
<evidence type="ECO:0000313" key="2">
    <source>
        <dbReference type="EMBL" id="ENZ13517.1"/>
    </source>
</evidence>
<feature type="transmembrane region" description="Helical" evidence="1">
    <location>
        <begin position="344"/>
        <end position="369"/>
    </location>
</feature>